<dbReference type="InterPro" id="IPR018490">
    <property type="entry name" value="cNMP-bd_dom_sf"/>
</dbReference>
<evidence type="ECO:0000256" key="1">
    <source>
        <dbReference type="ARBA" id="ARBA00023159"/>
    </source>
</evidence>
<gene>
    <name evidence="4" type="ORF">JFN88_14355</name>
</gene>
<dbReference type="AlphaFoldDB" id="A0A934J418"/>
<dbReference type="PANTHER" id="PTHR11635:SF152">
    <property type="entry name" value="CAMP-DEPENDENT PROTEIN KINASE TYPE I REGULATORY SUBUNIT-RELATED"/>
    <property type="match status" value="1"/>
</dbReference>
<feature type="domain" description="Cyclic nucleotide-binding" evidence="3">
    <location>
        <begin position="144"/>
        <end position="259"/>
    </location>
</feature>
<feature type="transmembrane region" description="Helical" evidence="2">
    <location>
        <begin position="533"/>
        <end position="551"/>
    </location>
</feature>
<feature type="transmembrane region" description="Helical" evidence="2">
    <location>
        <begin position="327"/>
        <end position="346"/>
    </location>
</feature>
<dbReference type="Proteomes" id="UP000640274">
    <property type="component" value="Unassembled WGS sequence"/>
</dbReference>
<dbReference type="Pfam" id="PF13367">
    <property type="entry name" value="PrsW-protease"/>
    <property type="match status" value="1"/>
</dbReference>
<evidence type="ECO:0000256" key="2">
    <source>
        <dbReference type="SAM" id="Phobius"/>
    </source>
</evidence>
<evidence type="ECO:0000313" key="4">
    <source>
        <dbReference type="EMBL" id="MBJ6362445.1"/>
    </source>
</evidence>
<dbReference type="GO" id="GO:0004862">
    <property type="term" value="F:cAMP-dependent protein kinase inhibitor activity"/>
    <property type="evidence" value="ECO:0007669"/>
    <property type="project" value="TreeGrafter"/>
</dbReference>
<accession>A0A934J418</accession>
<dbReference type="Pfam" id="PF00027">
    <property type="entry name" value="cNMP_binding"/>
    <property type="match status" value="2"/>
</dbReference>
<keyword evidence="1" id="KW-0010">Activator</keyword>
<dbReference type="InterPro" id="IPR000595">
    <property type="entry name" value="cNMP-bd_dom"/>
</dbReference>
<dbReference type="SMART" id="SM00100">
    <property type="entry name" value="cNMP"/>
    <property type="match status" value="2"/>
</dbReference>
<sequence length="627" mass="68872">MNRTVEFLQGHLLLHAVPEQELEKAAAAMFEVEFHPGDSLIREGAVGDCCYFILSGEALVSTHNLTGKPIVLDVLKAGSLLGEIALIMQEKRTADVKAMGKVKALCLKTEAFTRLSEASPLFYESLLYSARIRLVHGLLRKATVWSAIEDKELRGLAEITEWKKVAQGETIIREGSQSEHIYMIARGRFEVRLSGRRETVLGSGDCFGEADLLLGGPHTGHVTALENGELLIMGREEFHYILQQYEHVRRQLMEMVRLRYPELGASVEAERTASDPGLGTDTQGHAADSARKARAGKDRWIDRVLVFGGLFILFTVCAVWLQQPVWIAAALLTGGLTGPVAYVSYVRSSQLLGYRVPRLVLSFVLSAATAVPAAWFIERQWVYQGERGELAFGPLGGPLAISLIEEIVKLLVCLLLLRGQRKRFIMDALVFGAAVGMGFAAAENMLYGWDYLQSGTTTDMLAVLWVRTLLSPFGHGTWTAIAAAGLWYGLRHRSGGASYTIWNGCGKMAGLLGASILLHALWDYHYNSGLLRLAAMLIIGAAGLMLLYRLLQRGMREETQALMLLNPDLEQRQERHSEAQTALTDLLPVDRNLQSLVCGGCGTLSPQDASYCARCGLALHAPVHVDN</sequence>
<dbReference type="SUPFAM" id="SSF51206">
    <property type="entry name" value="cAMP-binding domain-like"/>
    <property type="match status" value="2"/>
</dbReference>
<dbReference type="InterPro" id="IPR050503">
    <property type="entry name" value="cAMP-dep_PK_reg_su-like"/>
</dbReference>
<dbReference type="GO" id="GO:0034236">
    <property type="term" value="F:protein kinase A catalytic subunit binding"/>
    <property type="evidence" value="ECO:0007669"/>
    <property type="project" value="TreeGrafter"/>
</dbReference>
<feature type="transmembrane region" description="Helical" evidence="2">
    <location>
        <begin position="358"/>
        <end position="377"/>
    </location>
</feature>
<feature type="transmembrane region" description="Helical" evidence="2">
    <location>
        <begin position="424"/>
        <end position="442"/>
    </location>
</feature>
<dbReference type="GO" id="GO:0030552">
    <property type="term" value="F:cAMP binding"/>
    <property type="evidence" value="ECO:0007669"/>
    <property type="project" value="TreeGrafter"/>
</dbReference>
<dbReference type="GO" id="GO:0005829">
    <property type="term" value="C:cytosol"/>
    <property type="evidence" value="ECO:0007669"/>
    <property type="project" value="TreeGrafter"/>
</dbReference>
<feature type="domain" description="Cyclic nucleotide-binding" evidence="3">
    <location>
        <begin position="13"/>
        <end position="115"/>
    </location>
</feature>
<dbReference type="GO" id="GO:0008233">
    <property type="term" value="F:peptidase activity"/>
    <property type="evidence" value="ECO:0007669"/>
    <property type="project" value="InterPro"/>
</dbReference>
<organism evidence="4 5">
    <name type="scientific">Paenibacillus roseus</name>
    <dbReference type="NCBI Taxonomy" id="2798579"/>
    <lineage>
        <taxon>Bacteria</taxon>
        <taxon>Bacillati</taxon>
        <taxon>Bacillota</taxon>
        <taxon>Bacilli</taxon>
        <taxon>Bacillales</taxon>
        <taxon>Paenibacillaceae</taxon>
        <taxon>Paenibacillus</taxon>
    </lineage>
</organism>
<feature type="transmembrane region" description="Helical" evidence="2">
    <location>
        <begin position="397"/>
        <end position="417"/>
    </location>
</feature>
<reference evidence="4" key="1">
    <citation type="submission" date="2020-12" db="EMBL/GenBank/DDBJ databases">
        <authorList>
            <person name="Huq M.A."/>
        </authorList>
    </citation>
    <scope>NUCLEOTIDE SEQUENCE</scope>
    <source>
        <strain evidence="4">MAHUQ-46</strain>
    </source>
</reference>
<keyword evidence="5" id="KW-1185">Reference proteome</keyword>
<dbReference type="PROSITE" id="PS50042">
    <property type="entry name" value="CNMP_BINDING_3"/>
    <property type="match status" value="2"/>
</dbReference>
<keyword evidence="2" id="KW-1133">Transmembrane helix</keyword>
<evidence type="ECO:0000259" key="3">
    <source>
        <dbReference type="PROSITE" id="PS50042"/>
    </source>
</evidence>
<protein>
    <submittedName>
        <fullName evidence="4">Cyclic nucleotide-binding domain-containing protein</fullName>
    </submittedName>
</protein>
<feature type="transmembrane region" description="Helical" evidence="2">
    <location>
        <begin position="300"/>
        <end position="321"/>
    </location>
</feature>
<feature type="transmembrane region" description="Helical" evidence="2">
    <location>
        <begin position="500"/>
        <end position="521"/>
    </location>
</feature>
<comment type="caution">
    <text evidence="4">The sequence shown here is derived from an EMBL/GenBank/DDBJ whole genome shotgun (WGS) entry which is preliminary data.</text>
</comment>
<dbReference type="RefSeq" id="WP_199019987.1">
    <property type="nucleotide sequence ID" value="NZ_JAELUP010000072.1"/>
</dbReference>
<dbReference type="EMBL" id="JAELUP010000072">
    <property type="protein sequence ID" value="MBJ6362445.1"/>
    <property type="molecule type" value="Genomic_DNA"/>
</dbReference>
<feature type="transmembrane region" description="Helical" evidence="2">
    <location>
        <begin position="462"/>
        <end position="488"/>
    </location>
</feature>
<dbReference type="PANTHER" id="PTHR11635">
    <property type="entry name" value="CAMP-DEPENDENT PROTEIN KINASE REGULATORY CHAIN"/>
    <property type="match status" value="1"/>
</dbReference>
<keyword evidence="2" id="KW-0812">Transmembrane</keyword>
<dbReference type="InterPro" id="IPR018488">
    <property type="entry name" value="cNMP-bd_CS"/>
</dbReference>
<dbReference type="CDD" id="cd00038">
    <property type="entry name" value="CAP_ED"/>
    <property type="match status" value="2"/>
</dbReference>
<evidence type="ECO:0000313" key="5">
    <source>
        <dbReference type="Proteomes" id="UP000640274"/>
    </source>
</evidence>
<keyword evidence="2" id="KW-0472">Membrane</keyword>
<proteinExistence type="predicted"/>
<dbReference type="PROSITE" id="PS00889">
    <property type="entry name" value="CNMP_BINDING_2"/>
    <property type="match status" value="1"/>
</dbReference>
<name>A0A934J418_9BACL</name>
<dbReference type="GO" id="GO:0005952">
    <property type="term" value="C:cAMP-dependent protein kinase complex"/>
    <property type="evidence" value="ECO:0007669"/>
    <property type="project" value="InterPro"/>
</dbReference>
<dbReference type="Gene3D" id="2.60.120.10">
    <property type="entry name" value="Jelly Rolls"/>
    <property type="match status" value="2"/>
</dbReference>
<dbReference type="InterPro" id="IPR014710">
    <property type="entry name" value="RmlC-like_jellyroll"/>
</dbReference>
<dbReference type="InterPro" id="IPR026898">
    <property type="entry name" value="PrsW"/>
</dbReference>